<dbReference type="STRING" id="128403.WA1_51925"/>
<reference evidence="2 3" key="1">
    <citation type="journal article" date="2013" name="Genome Biol. Evol.">
        <title>Genomes of Stigonematalean cyanobacteria (subsection V) and the evolution of oxygenic photosynthesis from prokaryotes to plastids.</title>
        <authorList>
            <person name="Dagan T."/>
            <person name="Roettger M."/>
            <person name="Stucken K."/>
            <person name="Landan G."/>
            <person name="Koch R."/>
            <person name="Major P."/>
            <person name="Gould S.B."/>
            <person name="Goremykin V.V."/>
            <person name="Rippka R."/>
            <person name="Tandeau de Marsac N."/>
            <person name="Gugger M."/>
            <person name="Lockhart P.J."/>
            <person name="Allen J.F."/>
            <person name="Brune I."/>
            <person name="Maus I."/>
            <person name="Puhler A."/>
            <person name="Martin W.F."/>
        </authorList>
    </citation>
    <scope>NUCLEOTIDE SEQUENCE [LARGE SCALE GENOMIC DNA]</scope>
    <source>
        <strain evidence="2 3">PCC 7110</strain>
    </source>
</reference>
<organism evidence="2 3">
    <name type="scientific">Scytonema hofmannii PCC 7110</name>
    <dbReference type="NCBI Taxonomy" id="128403"/>
    <lineage>
        <taxon>Bacteria</taxon>
        <taxon>Bacillati</taxon>
        <taxon>Cyanobacteriota</taxon>
        <taxon>Cyanophyceae</taxon>
        <taxon>Nostocales</taxon>
        <taxon>Scytonemataceae</taxon>
        <taxon>Scytonema</taxon>
    </lineage>
</organism>
<accession>A0A139XHX1</accession>
<keyword evidence="1" id="KW-0175">Coiled coil</keyword>
<protein>
    <recommendedName>
        <fullName evidence="4">Helix-turn-helix domain-containing protein</fullName>
    </recommendedName>
</protein>
<evidence type="ECO:0000313" key="2">
    <source>
        <dbReference type="EMBL" id="KYC44263.1"/>
    </source>
</evidence>
<comment type="caution">
    <text evidence="2">The sequence shown here is derived from an EMBL/GenBank/DDBJ whole genome shotgun (WGS) entry which is preliminary data.</text>
</comment>
<evidence type="ECO:0000313" key="3">
    <source>
        <dbReference type="Proteomes" id="UP000076925"/>
    </source>
</evidence>
<sequence length="133" mass="15057">MTQCATMPELSLSQAAKLTGKSKSTINRAIKTGKLSATRHSDGSYSIDPAELSRAFGLEPDDSAKRSDAERDGTRLIERIEALEAMLNREREISADLKEDRDRWRQQATALLTDQRSSTTTGFKWWPWRRKSL</sequence>
<evidence type="ECO:0000256" key="1">
    <source>
        <dbReference type="SAM" id="Coils"/>
    </source>
</evidence>
<dbReference type="AlphaFoldDB" id="A0A139XHX1"/>
<proteinExistence type="predicted"/>
<keyword evidence="3" id="KW-1185">Reference proteome</keyword>
<feature type="coiled-coil region" evidence="1">
    <location>
        <begin position="66"/>
        <end position="107"/>
    </location>
</feature>
<gene>
    <name evidence="2" type="ORF">WA1_51925</name>
</gene>
<dbReference type="Proteomes" id="UP000076925">
    <property type="component" value="Unassembled WGS sequence"/>
</dbReference>
<dbReference type="EMBL" id="ANNX02000003">
    <property type="protein sequence ID" value="KYC44263.1"/>
    <property type="molecule type" value="Genomic_DNA"/>
</dbReference>
<name>A0A139XHX1_9CYAN</name>
<evidence type="ECO:0008006" key="4">
    <source>
        <dbReference type="Google" id="ProtNLM"/>
    </source>
</evidence>